<feature type="binding site" evidence="10">
    <location>
        <position position="53"/>
    </location>
    <ligand>
        <name>ATP</name>
        <dbReference type="ChEBI" id="CHEBI:30616"/>
    </ligand>
</feature>
<feature type="binding site" evidence="10">
    <location>
        <position position="52"/>
    </location>
    <ligand>
        <name>substrate</name>
    </ligand>
</feature>
<gene>
    <name evidence="13" type="ORF">ENV14_00525</name>
</gene>
<evidence type="ECO:0000256" key="10">
    <source>
        <dbReference type="PIRSR" id="PIRSR016496-1"/>
    </source>
</evidence>
<proteinExistence type="inferred from homology"/>
<dbReference type="PANTHER" id="PTHR43654:SF1">
    <property type="entry name" value="ISOPENTENYL PHOSPHATE KINASE"/>
    <property type="match status" value="1"/>
</dbReference>
<evidence type="ECO:0000256" key="9">
    <source>
        <dbReference type="ARBA" id="ARBA00049063"/>
    </source>
</evidence>
<dbReference type="NCBIfam" id="NF040647">
    <property type="entry name" value="IPPK_Arch"/>
    <property type="match status" value="1"/>
</dbReference>
<evidence type="ECO:0000256" key="5">
    <source>
        <dbReference type="ARBA" id="ARBA00022741"/>
    </source>
</evidence>
<comment type="catalytic activity">
    <reaction evidence="9">
        <text>isopentenyl phosphate + ATP = isopentenyl diphosphate + ADP</text>
        <dbReference type="Rhea" id="RHEA:33963"/>
        <dbReference type="ChEBI" id="CHEBI:30616"/>
        <dbReference type="ChEBI" id="CHEBI:65078"/>
        <dbReference type="ChEBI" id="CHEBI:128769"/>
        <dbReference type="ChEBI" id="CHEBI:456216"/>
        <dbReference type="EC" id="2.7.4.26"/>
    </reaction>
</comment>
<organism evidence="13">
    <name type="scientific">Ignisphaera aggregans</name>
    <dbReference type="NCBI Taxonomy" id="334771"/>
    <lineage>
        <taxon>Archaea</taxon>
        <taxon>Thermoproteota</taxon>
        <taxon>Thermoprotei</taxon>
        <taxon>Desulfurococcales</taxon>
        <taxon>Desulfurococcaceae</taxon>
        <taxon>Ignisphaera</taxon>
    </lineage>
</organism>
<dbReference type="InterPro" id="IPR001048">
    <property type="entry name" value="Asp/Glu/Uridylate_kinase"/>
</dbReference>
<feature type="binding site" evidence="10">
    <location>
        <position position="170"/>
    </location>
    <ligand>
        <name>ATP</name>
        <dbReference type="ChEBI" id="CHEBI:30616"/>
    </ligand>
</feature>
<protein>
    <recommendedName>
        <fullName evidence="3">Isopentenyl phosphate kinase</fullName>
        <ecNumber evidence="2">2.7.4.26</ecNumber>
    </recommendedName>
</protein>
<dbReference type="InterPro" id="IPR024192">
    <property type="entry name" value="Fosfomycin_R_FomA-type"/>
</dbReference>
<dbReference type="InterPro" id="IPR036393">
    <property type="entry name" value="AceGlu_kinase-like_sf"/>
</dbReference>
<sequence>MQVTNILKLGGSVITDKKKHYSVRYVEVYRIAQEISLAYNKCSKRIVIVHGGGSFGHITVTEHGGVEGLAALSQVVYFMRELNTVMVDALNAYGAPAIPVDTHAIFYRSCEGDLHCFCKPLEEAIGKGAVPVLYGDVIFGCRGVEVLSGDEIVWKLSTVLKPCKILFASDVDGVYDRPPNEAGARLLKVVKLSNLEAIEFGSRGRTDVTGEMRAKLLYGLKYWHGGIVEALIFNGLKKGRIYNVLCGRDIPGTRVIL</sequence>
<comment type="similarity">
    <text evidence="1">Belongs to the isopentenyl phosphate kinase family.</text>
</comment>
<dbReference type="GO" id="GO:0102043">
    <property type="term" value="F:isopentenyl phosphate kinase activity"/>
    <property type="evidence" value="ECO:0007669"/>
    <property type="project" value="UniProtKB-EC"/>
</dbReference>
<comment type="caution">
    <text evidence="13">The sequence shown here is derived from an EMBL/GenBank/DDBJ whole genome shotgun (WGS) entry which is preliminary data.</text>
</comment>
<evidence type="ECO:0000256" key="1">
    <source>
        <dbReference type="ARBA" id="ARBA00010540"/>
    </source>
</evidence>
<keyword evidence="5 10" id="KW-0547">Nucleotide-binding</keyword>
<dbReference type="EC" id="2.7.4.26" evidence="2"/>
<keyword evidence="4" id="KW-0808">Transferase</keyword>
<feature type="domain" description="Aspartate/glutamate/uridylate kinase" evidence="12">
    <location>
        <begin position="6"/>
        <end position="234"/>
    </location>
</feature>
<dbReference type="GO" id="GO:0016114">
    <property type="term" value="P:terpenoid biosynthetic process"/>
    <property type="evidence" value="ECO:0007669"/>
    <property type="project" value="TreeGrafter"/>
</dbReference>
<dbReference type="SUPFAM" id="SSF53633">
    <property type="entry name" value="Carbamate kinase-like"/>
    <property type="match status" value="1"/>
</dbReference>
<dbReference type="PIRSF" id="PIRSF016496">
    <property type="entry name" value="Kin_FomA"/>
    <property type="match status" value="1"/>
</dbReference>
<reference evidence="13" key="1">
    <citation type="journal article" date="2020" name="mSystems">
        <title>Genome- and Community-Level Interaction Insights into Carbon Utilization and Element Cycling Functions of Hydrothermarchaeota in Hydrothermal Sediment.</title>
        <authorList>
            <person name="Zhou Z."/>
            <person name="Liu Y."/>
            <person name="Xu W."/>
            <person name="Pan J."/>
            <person name="Luo Z.H."/>
            <person name="Li M."/>
        </authorList>
    </citation>
    <scope>NUCLEOTIDE SEQUENCE [LARGE SCALE GENOMIC DNA]</scope>
    <source>
        <strain evidence="13">SpSt-732</strain>
    </source>
</reference>
<evidence type="ECO:0000256" key="4">
    <source>
        <dbReference type="ARBA" id="ARBA00022679"/>
    </source>
</evidence>
<name>A0A7C4BBZ2_9CREN</name>
<evidence type="ECO:0000259" key="12">
    <source>
        <dbReference type="Pfam" id="PF00696"/>
    </source>
</evidence>
<evidence type="ECO:0000256" key="6">
    <source>
        <dbReference type="ARBA" id="ARBA00022777"/>
    </source>
</evidence>
<evidence type="ECO:0000256" key="8">
    <source>
        <dbReference type="ARBA" id="ARBA00023229"/>
    </source>
</evidence>
<keyword evidence="7 10" id="KW-0067">ATP-binding</keyword>
<evidence type="ECO:0000256" key="11">
    <source>
        <dbReference type="PIRSR" id="PIRSR016496-2"/>
    </source>
</evidence>
<dbReference type="GO" id="GO:0016301">
    <property type="term" value="F:kinase activity"/>
    <property type="evidence" value="ECO:0007669"/>
    <property type="project" value="UniProtKB-KW"/>
</dbReference>
<dbReference type="EMBL" id="DTFF01000005">
    <property type="protein sequence ID" value="HGI86876.1"/>
    <property type="molecule type" value="Genomic_DNA"/>
</dbReference>
<dbReference type="CDD" id="cd04241">
    <property type="entry name" value="AAK_FomA-like"/>
    <property type="match status" value="1"/>
</dbReference>
<dbReference type="GO" id="GO:0005829">
    <property type="term" value="C:cytosol"/>
    <property type="evidence" value="ECO:0007669"/>
    <property type="project" value="TreeGrafter"/>
</dbReference>
<feature type="binding site" evidence="10">
    <location>
        <position position="149"/>
    </location>
    <ligand>
        <name>substrate</name>
    </ligand>
</feature>
<feature type="binding site" evidence="10">
    <location>
        <begin position="8"/>
        <end position="12"/>
    </location>
    <ligand>
        <name>ATP</name>
        <dbReference type="ChEBI" id="CHEBI:30616"/>
    </ligand>
</feature>
<feature type="binding site" evidence="10">
    <location>
        <position position="215"/>
    </location>
    <ligand>
        <name>ATP</name>
        <dbReference type="ChEBI" id="CHEBI:30616"/>
    </ligand>
</feature>
<evidence type="ECO:0000256" key="3">
    <source>
        <dbReference type="ARBA" id="ARBA00017267"/>
    </source>
</evidence>
<dbReference type="Gene3D" id="3.40.1160.10">
    <property type="entry name" value="Acetylglutamate kinase-like"/>
    <property type="match status" value="1"/>
</dbReference>
<dbReference type="AlphaFoldDB" id="A0A7C4BBZ2"/>
<evidence type="ECO:0000256" key="2">
    <source>
        <dbReference type="ARBA" id="ARBA00012908"/>
    </source>
</evidence>
<keyword evidence="6 13" id="KW-0418">Kinase</keyword>
<evidence type="ECO:0000256" key="7">
    <source>
        <dbReference type="ARBA" id="ARBA00022840"/>
    </source>
</evidence>
<accession>A0A7C4BBZ2</accession>
<dbReference type="PANTHER" id="PTHR43654">
    <property type="entry name" value="GLUTAMATE 5-KINASE"/>
    <property type="match status" value="1"/>
</dbReference>
<feature type="binding site" evidence="10">
    <location>
        <position position="57"/>
    </location>
    <ligand>
        <name>substrate</name>
    </ligand>
</feature>
<feature type="site" description="Transition state stabilizer" evidence="11">
    <location>
        <position position="17"/>
    </location>
</feature>
<evidence type="ECO:0000313" key="13">
    <source>
        <dbReference type="EMBL" id="HGI86876.1"/>
    </source>
</evidence>
<dbReference type="Pfam" id="PF00696">
    <property type="entry name" value="AA_kinase"/>
    <property type="match status" value="1"/>
</dbReference>
<keyword evidence="8" id="KW-0414">Isoprene biosynthesis</keyword>
<dbReference type="GO" id="GO:0005524">
    <property type="term" value="F:ATP binding"/>
    <property type="evidence" value="ECO:0007669"/>
    <property type="project" value="UniProtKB-KW"/>
</dbReference>